<sequence length="181" mass="19995">MTEDEALGQDCYVCLSGGGGRGVRGARMAMAVLAVGGMISGCGPGPTLQAATAELQKDMQRLETDDVFKNPLKKLKIVERPDKDLPCDKGKFERVLRATADLERKGPSLDNHLDHAQRLMEITLSEVLHYKMTYDLTQMDWKDARLIDGRKDTPGITVKVIVVPESPTWRLVAKTDCLPRS</sequence>
<proteinExistence type="predicted"/>
<reference evidence="1" key="1">
    <citation type="submission" date="2021-01" db="EMBL/GenBank/DDBJ databases">
        <title>Whole genome shotgun sequence of Sphaerimonospora thailandensis NBRC 107569.</title>
        <authorList>
            <person name="Komaki H."/>
            <person name="Tamura T."/>
        </authorList>
    </citation>
    <scope>NUCLEOTIDE SEQUENCE</scope>
    <source>
        <strain evidence="1">NBRC 107569</strain>
    </source>
</reference>
<evidence type="ECO:0000313" key="2">
    <source>
        <dbReference type="Proteomes" id="UP000610966"/>
    </source>
</evidence>
<protein>
    <submittedName>
        <fullName evidence="1">Uncharacterized protein</fullName>
    </submittedName>
</protein>
<keyword evidence="2" id="KW-1185">Reference proteome</keyword>
<comment type="caution">
    <text evidence="1">The sequence shown here is derived from an EMBL/GenBank/DDBJ whole genome shotgun (WGS) entry which is preliminary data.</text>
</comment>
<dbReference type="Proteomes" id="UP000610966">
    <property type="component" value="Unassembled WGS sequence"/>
</dbReference>
<dbReference type="AlphaFoldDB" id="A0A8J3VZQ4"/>
<organism evidence="1 2">
    <name type="scientific">Sphaerimonospora thailandensis</name>
    <dbReference type="NCBI Taxonomy" id="795644"/>
    <lineage>
        <taxon>Bacteria</taxon>
        <taxon>Bacillati</taxon>
        <taxon>Actinomycetota</taxon>
        <taxon>Actinomycetes</taxon>
        <taxon>Streptosporangiales</taxon>
        <taxon>Streptosporangiaceae</taxon>
        <taxon>Sphaerimonospora</taxon>
    </lineage>
</organism>
<accession>A0A8J3VZQ4</accession>
<gene>
    <name evidence="1" type="ORF">Mth01_23640</name>
</gene>
<dbReference type="EMBL" id="BOOG01000019">
    <property type="protein sequence ID" value="GIH70111.1"/>
    <property type="molecule type" value="Genomic_DNA"/>
</dbReference>
<evidence type="ECO:0000313" key="1">
    <source>
        <dbReference type="EMBL" id="GIH70111.1"/>
    </source>
</evidence>
<name>A0A8J3VZQ4_9ACTN</name>